<protein>
    <recommendedName>
        <fullName evidence="3 7">DNA topoisomerase</fullName>
        <ecNumber evidence="3 7">5.6.2.1</ecNumber>
    </recommendedName>
</protein>
<dbReference type="GO" id="GO:0031422">
    <property type="term" value="C:RecQ family helicase-topoisomerase III complex"/>
    <property type="evidence" value="ECO:0007669"/>
    <property type="project" value="TreeGrafter"/>
</dbReference>
<dbReference type="FunFam" id="3.40.50.140:FF:000003">
    <property type="entry name" value="DNA topoisomerase"/>
    <property type="match status" value="1"/>
</dbReference>
<comment type="caution">
    <text evidence="10">The sequence shown here is derived from an EMBL/GenBank/DDBJ whole genome shotgun (WGS) entry which is preliminary data.</text>
</comment>
<comment type="catalytic activity">
    <reaction evidence="1 7">
        <text>ATP-independent breakage of single-stranded DNA, followed by passage and rejoining.</text>
        <dbReference type="EC" id="5.6.2.1"/>
    </reaction>
</comment>
<sequence>MRHILNVAEKHDVAKIISNTLSKNECSRKMIVNEQYKFFQYDFVAQELFPNSNMVFTHVAGHLMTIDFPPECNDWFKTPYENLFTSPLQVKPTPCFVGIINAIKKLSRSCNQLIIWTDCDREGERIGFEIIDICRSVNRNILVSRAKFSDLNERSLFNACRNLIPPNLEMSQAVEARQELDLRIGCVFTRMQSTFLKQSIEQLSQQRVISYGPCQFPTLGFIVDRYNEIKNFIPETFWKIVLKHMKNGLNVGFEWDRNRLFDKNAVQVLFEGCQDDPEAIVVDVTKKPKSKYRPQPLYTVEFERLATRYLKMSAKEAMTIAEKLYSQGFISYPRTETNMFAPSANLTEYVQNQLADPRWGGFAQKVLSSGPKPRNGTKTDNAHPPIHPIKPGANLGLITRHFLATCSFDGAGQETKISVKLGTESVYIFCQQFKCTGLLITDRGYLEVYPYDKWSDHMDPGETTPPSLLTEADLISLMEKYQIGTDATHAEHIETIQKREYTYLVDGHFLPTCLGMGLIEGIYQHQTIILNFKIHLFFTRISVFIDRSTKK</sequence>
<dbReference type="EMBL" id="JWZT01005390">
    <property type="protein sequence ID" value="KII60986.1"/>
    <property type="molecule type" value="Genomic_DNA"/>
</dbReference>
<dbReference type="OrthoDB" id="430051at2759"/>
<evidence type="ECO:0000313" key="10">
    <source>
        <dbReference type="EMBL" id="KII60986.1"/>
    </source>
</evidence>
<dbReference type="InterPro" id="IPR023405">
    <property type="entry name" value="Topo_IA_core_domain"/>
</dbReference>
<dbReference type="GO" id="GO:0006265">
    <property type="term" value="P:DNA topological change"/>
    <property type="evidence" value="ECO:0007669"/>
    <property type="project" value="InterPro"/>
</dbReference>
<organism evidence="10 11">
    <name type="scientific">Thelohanellus kitauei</name>
    <name type="common">Myxosporean</name>
    <dbReference type="NCBI Taxonomy" id="669202"/>
    <lineage>
        <taxon>Eukaryota</taxon>
        <taxon>Metazoa</taxon>
        <taxon>Cnidaria</taxon>
        <taxon>Myxozoa</taxon>
        <taxon>Myxosporea</taxon>
        <taxon>Bivalvulida</taxon>
        <taxon>Platysporina</taxon>
        <taxon>Myxobolidae</taxon>
        <taxon>Thelohanellus</taxon>
    </lineage>
</organism>
<comment type="function">
    <text evidence="7">Introduces a single-strand break via transesterification at a target site in duplex DNA. Releases the supercoiling and torsional tension of DNA introduced during the DNA replication and transcription by transiently cleaving and rejoining one strand of the DNA duplex. The scissile phosphodiester is attacked by the catalytic tyrosine of the enzyme, resulting in the formation of a DNA-(5'-phosphotyrosyl)-enzyme intermediate and the expulsion of a 3'-OH DNA strand.</text>
</comment>
<dbReference type="PRINTS" id="PR00417">
    <property type="entry name" value="PRTPISMRASEI"/>
</dbReference>
<proteinExistence type="inferred from homology"/>
<dbReference type="Gene3D" id="1.10.290.10">
    <property type="entry name" value="Topoisomerase I, domain 4"/>
    <property type="match status" value="1"/>
</dbReference>
<evidence type="ECO:0000256" key="3">
    <source>
        <dbReference type="ARBA" id="ARBA00012891"/>
    </source>
</evidence>
<dbReference type="InterPro" id="IPR003601">
    <property type="entry name" value="Topo_IA_2"/>
</dbReference>
<evidence type="ECO:0000256" key="7">
    <source>
        <dbReference type="RuleBase" id="RU362092"/>
    </source>
</evidence>
<dbReference type="InterPro" id="IPR013497">
    <property type="entry name" value="Topo_IA_cen"/>
</dbReference>
<dbReference type="SMART" id="SM00437">
    <property type="entry name" value="TOP1Ac"/>
    <property type="match status" value="1"/>
</dbReference>
<dbReference type="Gene3D" id="3.40.50.140">
    <property type="match status" value="1"/>
</dbReference>
<keyword evidence="5 7" id="KW-0238">DNA-binding</keyword>
<dbReference type="Gene3D" id="2.70.20.10">
    <property type="entry name" value="Topoisomerase I, domain 3"/>
    <property type="match status" value="1"/>
</dbReference>
<evidence type="ECO:0000256" key="6">
    <source>
        <dbReference type="ARBA" id="ARBA00023235"/>
    </source>
</evidence>
<dbReference type="InterPro" id="IPR013825">
    <property type="entry name" value="Topo_IA_cen_sub2"/>
</dbReference>
<dbReference type="SUPFAM" id="SSF56712">
    <property type="entry name" value="Prokaryotic type I DNA topoisomerase"/>
    <property type="match status" value="1"/>
</dbReference>
<feature type="domain" description="Topo IA-type catalytic" evidence="9">
    <location>
        <begin position="167"/>
        <end position="551"/>
    </location>
</feature>
<dbReference type="PROSITE" id="PS50880">
    <property type="entry name" value="TOPRIM"/>
    <property type="match status" value="1"/>
</dbReference>
<dbReference type="GO" id="GO:0003677">
    <property type="term" value="F:DNA binding"/>
    <property type="evidence" value="ECO:0007669"/>
    <property type="project" value="UniProtKB-KW"/>
</dbReference>
<evidence type="ECO:0000313" key="11">
    <source>
        <dbReference type="Proteomes" id="UP000031668"/>
    </source>
</evidence>
<keyword evidence="6 7" id="KW-0413">Isomerase</keyword>
<evidence type="ECO:0000259" key="8">
    <source>
        <dbReference type="PROSITE" id="PS50880"/>
    </source>
</evidence>
<dbReference type="PROSITE" id="PS00396">
    <property type="entry name" value="TOPO_IA_1"/>
    <property type="match status" value="1"/>
</dbReference>
<dbReference type="InterPro" id="IPR000380">
    <property type="entry name" value="Topo_IA"/>
</dbReference>
<comment type="similarity">
    <text evidence="2 7">Belongs to the type IA topoisomerase family.</text>
</comment>
<dbReference type="CDD" id="cd00186">
    <property type="entry name" value="TOP1Ac"/>
    <property type="match status" value="1"/>
</dbReference>
<evidence type="ECO:0000259" key="9">
    <source>
        <dbReference type="PROSITE" id="PS52039"/>
    </source>
</evidence>
<dbReference type="InterPro" id="IPR023406">
    <property type="entry name" value="Topo_IA_AS"/>
</dbReference>
<dbReference type="PANTHER" id="PTHR11390:SF21">
    <property type="entry name" value="DNA TOPOISOMERASE 3-ALPHA"/>
    <property type="match status" value="1"/>
</dbReference>
<reference evidence="10 11" key="1">
    <citation type="journal article" date="2014" name="Genome Biol. Evol.">
        <title>The genome of the myxosporean Thelohanellus kitauei shows adaptations to nutrient acquisition within its fish host.</title>
        <authorList>
            <person name="Yang Y."/>
            <person name="Xiong J."/>
            <person name="Zhou Z."/>
            <person name="Huo F."/>
            <person name="Miao W."/>
            <person name="Ran C."/>
            <person name="Liu Y."/>
            <person name="Zhang J."/>
            <person name="Feng J."/>
            <person name="Wang M."/>
            <person name="Wang M."/>
            <person name="Wang L."/>
            <person name="Yao B."/>
        </authorList>
    </citation>
    <scope>NUCLEOTIDE SEQUENCE [LARGE SCALE GENOMIC DNA]</scope>
    <source>
        <strain evidence="10">Wuqing</strain>
    </source>
</reference>
<dbReference type="CDD" id="cd03362">
    <property type="entry name" value="TOPRIM_TopoIA_TopoIII"/>
    <property type="match status" value="1"/>
</dbReference>
<dbReference type="Pfam" id="PF01131">
    <property type="entry name" value="Topoisom_bac"/>
    <property type="match status" value="1"/>
</dbReference>
<keyword evidence="4 7" id="KW-0799">Topoisomerase</keyword>
<gene>
    <name evidence="10" type="ORF">RF11_13959</name>
</gene>
<dbReference type="GO" id="GO:0003917">
    <property type="term" value="F:DNA topoisomerase type I (single strand cut, ATP-independent) activity"/>
    <property type="evidence" value="ECO:0007669"/>
    <property type="project" value="UniProtKB-EC"/>
</dbReference>
<dbReference type="InterPro" id="IPR034144">
    <property type="entry name" value="TOPRIM_TopoIII"/>
</dbReference>
<evidence type="ECO:0000256" key="1">
    <source>
        <dbReference type="ARBA" id="ARBA00000213"/>
    </source>
</evidence>
<dbReference type="Proteomes" id="UP000031668">
    <property type="component" value="Unassembled WGS sequence"/>
</dbReference>
<dbReference type="GO" id="GO:0005634">
    <property type="term" value="C:nucleus"/>
    <property type="evidence" value="ECO:0007669"/>
    <property type="project" value="TreeGrafter"/>
</dbReference>
<dbReference type="InterPro" id="IPR013824">
    <property type="entry name" value="Topo_IA_cen_sub1"/>
</dbReference>
<dbReference type="PROSITE" id="PS52039">
    <property type="entry name" value="TOPO_IA_2"/>
    <property type="match status" value="1"/>
</dbReference>
<evidence type="ECO:0000256" key="4">
    <source>
        <dbReference type="ARBA" id="ARBA00023029"/>
    </source>
</evidence>
<dbReference type="InterPro" id="IPR003602">
    <property type="entry name" value="Topo_IA_DNA-bd_dom"/>
</dbReference>
<dbReference type="SMART" id="SM00436">
    <property type="entry name" value="TOP1Bc"/>
    <property type="match status" value="1"/>
</dbReference>
<accession>A0A0C2MH44</accession>
<dbReference type="GO" id="GO:0006281">
    <property type="term" value="P:DNA repair"/>
    <property type="evidence" value="ECO:0007669"/>
    <property type="project" value="TreeGrafter"/>
</dbReference>
<feature type="domain" description="Toprim" evidence="8">
    <location>
        <begin position="3"/>
        <end position="149"/>
    </location>
</feature>
<dbReference type="AlphaFoldDB" id="A0A0C2MH44"/>
<dbReference type="Pfam" id="PF01751">
    <property type="entry name" value="Toprim"/>
    <property type="match status" value="1"/>
</dbReference>
<dbReference type="Gene3D" id="1.10.460.10">
    <property type="entry name" value="Topoisomerase I, domain 2"/>
    <property type="match status" value="1"/>
</dbReference>
<dbReference type="GO" id="GO:0006310">
    <property type="term" value="P:DNA recombination"/>
    <property type="evidence" value="ECO:0007669"/>
    <property type="project" value="TreeGrafter"/>
</dbReference>
<keyword evidence="11" id="KW-1185">Reference proteome</keyword>
<dbReference type="InterPro" id="IPR006171">
    <property type="entry name" value="TOPRIM_dom"/>
</dbReference>
<evidence type="ECO:0000256" key="2">
    <source>
        <dbReference type="ARBA" id="ARBA00009446"/>
    </source>
</evidence>
<dbReference type="EC" id="5.6.2.1" evidence="3 7"/>
<dbReference type="FunFam" id="1.10.290.10:FF:000001">
    <property type="entry name" value="DNA topoisomerase"/>
    <property type="match status" value="1"/>
</dbReference>
<name>A0A0C2MH44_THEKT</name>
<dbReference type="OMA" id="ACSTHEW"/>
<dbReference type="SMART" id="SM00493">
    <property type="entry name" value="TOPRIM"/>
    <property type="match status" value="1"/>
</dbReference>
<dbReference type="PANTHER" id="PTHR11390">
    <property type="entry name" value="PROKARYOTIC DNA TOPOISOMERASE"/>
    <property type="match status" value="1"/>
</dbReference>
<dbReference type="InterPro" id="IPR013826">
    <property type="entry name" value="Topo_IA_cen_sub3"/>
</dbReference>
<evidence type="ECO:0000256" key="5">
    <source>
        <dbReference type="ARBA" id="ARBA00023125"/>
    </source>
</evidence>